<reference evidence="1 2" key="1">
    <citation type="submission" date="2020-10" db="EMBL/GenBank/DDBJ databases">
        <title>Eggerthella sp. nov., isolated from human feces.</title>
        <authorList>
            <person name="Yajun G."/>
        </authorList>
    </citation>
    <scope>NUCLEOTIDE SEQUENCE [LARGE SCALE GENOMIC DNA]</scope>
    <source>
        <strain evidence="1 2">HF-1101</strain>
    </source>
</reference>
<name>A0A6L7IPM4_9ACTN</name>
<sequence>MLEGIFTALTASVFDLASSLGTAIASNIPTLMGVFGGIVGVGIILKLVRRIVGR</sequence>
<proteinExistence type="predicted"/>
<dbReference type="RefSeq" id="WP_160941554.1">
    <property type="nucleotide sequence ID" value="NZ_CP063310.1"/>
</dbReference>
<organism evidence="1 2">
    <name type="scientific">Eggerthella guodeyinii</name>
    <dbReference type="NCBI Taxonomy" id="2690837"/>
    <lineage>
        <taxon>Bacteria</taxon>
        <taxon>Bacillati</taxon>
        <taxon>Actinomycetota</taxon>
        <taxon>Coriobacteriia</taxon>
        <taxon>Eggerthellales</taxon>
        <taxon>Eggerthellaceae</taxon>
        <taxon>Eggerthella</taxon>
    </lineage>
</organism>
<evidence type="ECO:0000313" key="1">
    <source>
        <dbReference type="EMBL" id="QOS69870.1"/>
    </source>
</evidence>
<gene>
    <name evidence="1" type="ORF">GS424_008555</name>
</gene>
<protein>
    <submittedName>
        <fullName evidence="1">Uncharacterized protein</fullName>
    </submittedName>
</protein>
<dbReference type="EMBL" id="CP063310">
    <property type="protein sequence ID" value="QOS69870.1"/>
    <property type="molecule type" value="Genomic_DNA"/>
</dbReference>
<evidence type="ECO:0000313" key="2">
    <source>
        <dbReference type="Proteomes" id="UP000478463"/>
    </source>
</evidence>
<dbReference type="KEGG" id="egd:GS424_008555"/>
<accession>A0A6L7IPM4</accession>
<dbReference type="Proteomes" id="UP000478463">
    <property type="component" value="Chromosome"/>
</dbReference>
<dbReference type="AlphaFoldDB" id="A0A6L7IPM4"/>